<keyword evidence="4" id="KW-1185">Reference proteome</keyword>
<dbReference type="eggNOG" id="ENOG502S4C9">
    <property type="taxonomic scope" value="Eukaryota"/>
</dbReference>
<feature type="chain" id="PRO_5004487184" evidence="2">
    <location>
        <begin position="20"/>
        <end position="155"/>
    </location>
</feature>
<dbReference type="OrthoDB" id="5563033at2759"/>
<organism evidence="3 4">
    <name type="scientific">Pseudozyma hubeiensis (strain SY62)</name>
    <name type="common">Yeast</name>
    <dbReference type="NCBI Taxonomy" id="1305764"/>
    <lineage>
        <taxon>Eukaryota</taxon>
        <taxon>Fungi</taxon>
        <taxon>Dikarya</taxon>
        <taxon>Basidiomycota</taxon>
        <taxon>Ustilaginomycotina</taxon>
        <taxon>Ustilaginomycetes</taxon>
        <taxon>Ustilaginales</taxon>
        <taxon>Ustilaginaceae</taxon>
        <taxon>Pseudozyma</taxon>
    </lineage>
</organism>
<feature type="region of interest" description="Disordered" evidence="1">
    <location>
        <begin position="132"/>
        <end position="155"/>
    </location>
</feature>
<dbReference type="Proteomes" id="UP000014071">
    <property type="component" value="Unassembled WGS sequence"/>
</dbReference>
<feature type="compositionally biased region" description="Low complexity" evidence="1">
    <location>
        <begin position="134"/>
        <end position="155"/>
    </location>
</feature>
<gene>
    <name evidence="3" type="ORF">PHSY_000512</name>
</gene>
<reference evidence="4" key="1">
    <citation type="journal article" date="2013" name="Genome Announc.">
        <title>Draft genome sequence of the basidiomycetous yeast-like fungus Pseudozyma hubeiensis SY62, which produces an abundant amount of the biosurfactant mannosylerythritol lipids.</title>
        <authorList>
            <person name="Konishi M."/>
            <person name="Hatada Y."/>
            <person name="Horiuchi J."/>
        </authorList>
    </citation>
    <scope>NUCLEOTIDE SEQUENCE [LARGE SCALE GENOMIC DNA]</scope>
    <source>
        <strain evidence="4">SY62</strain>
    </source>
</reference>
<feature type="compositionally biased region" description="Low complexity" evidence="1">
    <location>
        <begin position="73"/>
        <end position="85"/>
    </location>
</feature>
<evidence type="ECO:0000256" key="1">
    <source>
        <dbReference type="SAM" id="MobiDB-lite"/>
    </source>
</evidence>
<proteinExistence type="predicted"/>
<dbReference type="HOGENOM" id="CLU_100686_0_0_1"/>
<evidence type="ECO:0000313" key="4">
    <source>
        <dbReference type="Proteomes" id="UP000014071"/>
    </source>
</evidence>
<dbReference type="RefSeq" id="XP_012186539.1">
    <property type="nucleotide sequence ID" value="XM_012331149.1"/>
</dbReference>
<keyword evidence="2" id="KW-0732">Signal</keyword>
<feature type="signal peptide" evidence="2">
    <location>
        <begin position="1"/>
        <end position="19"/>
    </location>
</feature>
<accession>R9NWT6</accession>
<feature type="region of interest" description="Disordered" evidence="1">
    <location>
        <begin position="66"/>
        <end position="85"/>
    </location>
</feature>
<evidence type="ECO:0000256" key="2">
    <source>
        <dbReference type="SAM" id="SignalP"/>
    </source>
</evidence>
<name>R9NWT6_PSEHS</name>
<dbReference type="EMBL" id="DF238771">
    <property type="protein sequence ID" value="GAC92952.1"/>
    <property type="molecule type" value="Genomic_DNA"/>
</dbReference>
<dbReference type="GeneID" id="24105818"/>
<evidence type="ECO:0000313" key="3">
    <source>
        <dbReference type="EMBL" id="GAC92952.1"/>
    </source>
</evidence>
<dbReference type="AlphaFoldDB" id="R9NWT6"/>
<protein>
    <submittedName>
        <fullName evidence="3">Ubiquitin fusion degradation protein</fullName>
    </submittedName>
</protein>
<sequence>MYCALILTGLLATSSNWYGQSSNMDPLMLANTSTPASTSPSDTSTTRSSYGWLELGLSGGRGFFSPLSRPSTDADTADSAAHTNTAKTEPDFYRLSIPWSESQVQIPKRFFVGVGKHRGLGVWIDLGSSKEDFQPSPTAAQASSSPSSSATNMHV</sequence>